<feature type="disulfide bond" evidence="10">
    <location>
        <begin position="1014"/>
        <end position="1023"/>
    </location>
</feature>
<dbReference type="SUPFAM" id="SSF57196">
    <property type="entry name" value="EGF/Laminin"/>
    <property type="match status" value="1"/>
</dbReference>
<dbReference type="InterPro" id="IPR013783">
    <property type="entry name" value="Ig-like_fold"/>
</dbReference>
<feature type="disulfide bond" evidence="10">
    <location>
        <begin position="973"/>
        <end position="982"/>
    </location>
</feature>
<dbReference type="GO" id="GO:0005509">
    <property type="term" value="F:calcium ion binding"/>
    <property type="evidence" value="ECO:0007669"/>
    <property type="project" value="InterPro"/>
</dbReference>
<dbReference type="PANTHER" id="PTHR45080:SF30">
    <property type="entry name" value="HEPARAN SULFATE PROTEOGLYCAN 2"/>
    <property type="match status" value="1"/>
</dbReference>
<dbReference type="EMBL" id="JAUZQC010000011">
    <property type="protein sequence ID" value="KAK5864266.1"/>
    <property type="molecule type" value="Genomic_DNA"/>
</dbReference>
<feature type="domain" description="Ig-like" evidence="13">
    <location>
        <begin position="236"/>
        <end position="324"/>
    </location>
</feature>
<feature type="disulfide bond" evidence="10">
    <location>
        <begin position="1260"/>
        <end position="1269"/>
    </location>
</feature>
<evidence type="ECO:0008006" key="16">
    <source>
        <dbReference type="Google" id="ProtNLM"/>
    </source>
</evidence>
<dbReference type="FunFam" id="2.60.40.10:FF:000032">
    <property type="entry name" value="palladin isoform X1"/>
    <property type="match status" value="1"/>
</dbReference>
<dbReference type="SMART" id="SM00179">
    <property type="entry name" value="EGF_CA"/>
    <property type="match status" value="2"/>
</dbReference>
<feature type="domain" description="Ig-like" evidence="13">
    <location>
        <begin position="335"/>
        <end position="415"/>
    </location>
</feature>
<dbReference type="Pfam" id="PF00008">
    <property type="entry name" value="EGF"/>
    <property type="match status" value="2"/>
</dbReference>
<dbReference type="Proteomes" id="UP001346869">
    <property type="component" value="Unassembled WGS sequence"/>
</dbReference>
<evidence type="ECO:0000256" key="5">
    <source>
        <dbReference type="ARBA" id="ARBA00022737"/>
    </source>
</evidence>
<feature type="domain" description="Ig-like" evidence="13">
    <location>
        <begin position="145"/>
        <end position="229"/>
    </location>
</feature>
<comment type="subcellular location">
    <subcellularLocation>
        <location evidence="1">Cell membrane</location>
    </subcellularLocation>
</comment>
<evidence type="ECO:0000256" key="9">
    <source>
        <dbReference type="ARBA" id="ARBA00023319"/>
    </source>
</evidence>
<dbReference type="Gene3D" id="2.60.40.10">
    <property type="entry name" value="Immunoglobulins"/>
    <property type="match status" value="9"/>
</dbReference>
<dbReference type="InterPro" id="IPR007110">
    <property type="entry name" value="Ig-like_dom"/>
</dbReference>
<dbReference type="Pfam" id="PF00054">
    <property type="entry name" value="Laminin_G_1"/>
    <property type="match status" value="3"/>
</dbReference>
<dbReference type="GO" id="GO:0007156">
    <property type="term" value="P:homophilic cell adhesion via plasma membrane adhesion molecules"/>
    <property type="evidence" value="ECO:0007669"/>
    <property type="project" value="TreeGrafter"/>
</dbReference>
<dbReference type="SMART" id="SM00282">
    <property type="entry name" value="LamG"/>
    <property type="match status" value="3"/>
</dbReference>
<dbReference type="PROSITE" id="PS50025">
    <property type="entry name" value="LAM_G_DOMAIN"/>
    <property type="match status" value="3"/>
</dbReference>
<keyword evidence="6" id="KW-0472">Membrane</keyword>
<dbReference type="PROSITE" id="PS50835">
    <property type="entry name" value="IG_LIKE"/>
    <property type="match status" value="9"/>
</dbReference>
<dbReference type="FunFam" id="2.10.25.10:FF:000185">
    <property type="entry name" value="basement membrane-specific heparan sulfate proteoglycan core protein-like"/>
    <property type="match status" value="1"/>
</dbReference>
<dbReference type="InterPro" id="IPR003598">
    <property type="entry name" value="Ig_sub2"/>
</dbReference>
<dbReference type="InterPro" id="IPR001881">
    <property type="entry name" value="EGF-like_Ca-bd_dom"/>
</dbReference>
<dbReference type="CDD" id="cd00096">
    <property type="entry name" value="Ig"/>
    <property type="match status" value="1"/>
</dbReference>
<evidence type="ECO:0000256" key="2">
    <source>
        <dbReference type="ARBA" id="ARBA00022475"/>
    </source>
</evidence>
<evidence type="ECO:0000256" key="6">
    <source>
        <dbReference type="ARBA" id="ARBA00023136"/>
    </source>
</evidence>
<dbReference type="PROSITE" id="PS00022">
    <property type="entry name" value="EGF_1"/>
    <property type="match status" value="4"/>
</dbReference>
<dbReference type="PROSITE" id="PS01186">
    <property type="entry name" value="EGF_2"/>
    <property type="match status" value="2"/>
</dbReference>
<feature type="disulfide bond" evidence="10">
    <location>
        <begin position="1295"/>
        <end position="1304"/>
    </location>
</feature>
<dbReference type="InterPro" id="IPR036179">
    <property type="entry name" value="Ig-like_dom_sf"/>
</dbReference>
<evidence type="ECO:0000259" key="12">
    <source>
        <dbReference type="PROSITE" id="PS50026"/>
    </source>
</evidence>
<feature type="domain" description="EGF-like" evidence="12">
    <location>
        <begin position="1233"/>
        <end position="1270"/>
    </location>
</feature>
<dbReference type="CDD" id="cd00110">
    <property type="entry name" value="LamG"/>
    <property type="match status" value="3"/>
</dbReference>
<feature type="domain" description="Laminin G" evidence="11">
    <location>
        <begin position="1057"/>
        <end position="1237"/>
    </location>
</feature>
<feature type="domain" description="EGF-like" evidence="12">
    <location>
        <begin position="1272"/>
        <end position="1305"/>
    </location>
</feature>
<feature type="domain" description="Laminin G" evidence="11">
    <location>
        <begin position="773"/>
        <end position="950"/>
    </location>
</feature>
<dbReference type="CDD" id="cd00054">
    <property type="entry name" value="EGF_CA"/>
    <property type="match status" value="3"/>
</dbReference>
<dbReference type="InterPro" id="IPR013098">
    <property type="entry name" value="Ig_I-set"/>
</dbReference>
<dbReference type="FunFam" id="2.60.120.200:FF:000072">
    <property type="entry name" value="basement membrane-specific heparan sulfate proteoglycan core protein-like"/>
    <property type="match status" value="1"/>
</dbReference>
<accession>A0AAN8AIU3</accession>
<evidence type="ECO:0000259" key="13">
    <source>
        <dbReference type="PROSITE" id="PS50835"/>
    </source>
</evidence>
<dbReference type="Pfam" id="PF13927">
    <property type="entry name" value="Ig_3"/>
    <property type="match status" value="5"/>
</dbReference>
<dbReference type="InterPro" id="IPR001791">
    <property type="entry name" value="Laminin_G"/>
</dbReference>
<evidence type="ECO:0000256" key="10">
    <source>
        <dbReference type="PROSITE-ProRule" id="PRU00076"/>
    </source>
</evidence>
<feature type="domain" description="EGF-like" evidence="12">
    <location>
        <begin position="986"/>
        <end position="1024"/>
    </location>
</feature>
<keyword evidence="8" id="KW-0325">Glycoprotein</keyword>
<evidence type="ECO:0000313" key="15">
    <source>
        <dbReference type="Proteomes" id="UP001346869"/>
    </source>
</evidence>
<dbReference type="SUPFAM" id="SSF49899">
    <property type="entry name" value="Concanavalin A-like lectins/glucanases"/>
    <property type="match status" value="3"/>
</dbReference>
<dbReference type="SMART" id="SM00408">
    <property type="entry name" value="IGc2"/>
    <property type="match status" value="8"/>
</dbReference>
<feature type="domain" description="Ig-like" evidence="13">
    <location>
        <begin position="508"/>
        <end position="591"/>
    </location>
</feature>
<dbReference type="FunFam" id="2.60.40.10:FF:001104">
    <property type="entry name" value="Heparan sulfate proteoglycan 2"/>
    <property type="match status" value="1"/>
</dbReference>
<dbReference type="FunFam" id="2.60.40.10:FF:000666">
    <property type="entry name" value="basement membrane-specific heparan sulfate proteoglycan core protein-like"/>
    <property type="match status" value="1"/>
</dbReference>
<keyword evidence="3 10" id="KW-0245">EGF-like domain</keyword>
<feature type="domain" description="Ig-like" evidence="13">
    <location>
        <begin position="422"/>
        <end position="504"/>
    </location>
</feature>
<evidence type="ECO:0000256" key="3">
    <source>
        <dbReference type="ARBA" id="ARBA00022536"/>
    </source>
</evidence>
<feature type="disulfide bond" evidence="10">
    <location>
        <begin position="995"/>
        <end position="1012"/>
    </location>
</feature>
<dbReference type="InterPro" id="IPR000742">
    <property type="entry name" value="EGF"/>
</dbReference>
<evidence type="ECO:0000256" key="8">
    <source>
        <dbReference type="ARBA" id="ARBA00023180"/>
    </source>
</evidence>
<protein>
    <recommendedName>
        <fullName evidence="16">Basement membrane-specific heparan sulfate proteoglycan core protein</fullName>
    </recommendedName>
</protein>
<evidence type="ECO:0000313" key="14">
    <source>
        <dbReference type="EMBL" id="KAK5864266.1"/>
    </source>
</evidence>
<feature type="domain" description="Ig-like" evidence="13">
    <location>
        <begin position="1"/>
        <end position="40"/>
    </location>
</feature>
<evidence type="ECO:0000256" key="4">
    <source>
        <dbReference type="ARBA" id="ARBA00022729"/>
    </source>
</evidence>
<dbReference type="SMART" id="SM00409">
    <property type="entry name" value="IG"/>
    <property type="match status" value="9"/>
</dbReference>
<reference evidence="14 15" key="2">
    <citation type="journal article" date="2023" name="Mol. Biol. Evol.">
        <title>Genomics of Secondarily Temperate Adaptation in the Only Non-Antarctic Icefish.</title>
        <authorList>
            <person name="Rivera-Colon A.G."/>
            <person name="Rayamajhi N."/>
            <person name="Minhas B.F."/>
            <person name="Madrigal G."/>
            <person name="Bilyk K.T."/>
            <person name="Yoon V."/>
            <person name="Hune M."/>
            <person name="Gregory S."/>
            <person name="Cheng C.H.C."/>
            <person name="Catchen J.M."/>
        </authorList>
    </citation>
    <scope>NUCLEOTIDE SEQUENCE [LARGE SCALE GENOMIC DNA]</scope>
    <source>
        <strain evidence="14">JMC-PN-2008</strain>
    </source>
</reference>
<dbReference type="Pfam" id="PF07679">
    <property type="entry name" value="I-set"/>
    <property type="match status" value="3"/>
</dbReference>
<dbReference type="PROSITE" id="PS50026">
    <property type="entry name" value="EGF_3"/>
    <property type="match status" value="4"/>
</dbReference>
<organism evidence="14 15">
    <name type="scientific">Eleginops maclovinus</name>
    <name type="common">Patagonian blennie</name>
    <name type="synonym">Eleginus maclovinus</name>
    <dbReference type="NCBI Taxonomy" id="56733"/>
    <lineage>
        <taxon>Eukaryota</taxon>
        <taxon>Metazoa</taxon>
        <taxon>Chordata</taxon>
        <taxon>Craniata</taxon>
        <taxon>Vertebrata</taxon>
        <taxon>Euteleostomi</taxon>
        <taxon>Actinopterygii</taxon>
        <taxon>Neopterygii</taxon>
        <taxon>Teleostei</taxon>
        <taxon>Neoteleostei</taxon>
        <taxon>Acanthomorphata</taxon>
        <taxon>Eupercaria</taxon>
        <taxon>Perciformes</taxon>
        <taxon>Notothenioidei</taxon>
        <taxon>Eleginopidae</taxon>
        <taxon>Eleginops</taxon>
    </lineage>
</organism>
<feature type="domain" description="EGF-like" evidence="12">
    <location>
        <begin position="946"/>
        <end position="983"/>
    </location>
</feature>
<dbReference type="Gene3D" id="2.10.25.10">
    <property type="entry name" value="Laminin"/>
    <property type="match status" value="2"/>
</dbReference>
<evidence type="ECO:0000256" key="1">
    <source>
        <dbReference type="ARBA" id="ARBA00004236"/>
    </source>
</evidence>
<proteinExistence type="predicted"/>
<keyword evidence="15" id="KW-1185">Reference proteome</keyword>
<comment type="caution">
    <text evidence="10">Lacks conserved residue(s) required for the propagation of feature annotation.</text>
</comment>
<dbReference type="PANTHER" id="PTHR45080">
    <property type="entry name" value="CONTACTIN 5"/>
    <property type="match status" value="1"/>
</dbReference>
<dbReference type="FunFam" id="2.60.40.10:FF:000005">
    <property type="entry name" value="Neuronal cell adhesion molecule"/>
    <property type="match status" value="1"/>
</dbReference>
<dbReference type="InterPro" id="IPR003599">
    <property type="entry name" value="Ig_sub"/>
</dbReference>
<feature type="domain" description="Ig-like" evidence="13">
    <location>
        <begin position="685"/>
        <end position="767"/>
    </location>
</feature>
<dbReference type="SMART" id="SM00181">
    <property type="entry name" value="EGF"/>
    <property type="match status" value="4"/>
</dbReference>
<comment type="caution">
    <text evidence="14">The sequence shown here is derived from an EMBL/GenBank/DDBJ whole genome shotgun (WGS) entry which is preliminary data.</text>
</comment>
<dbReference type="InterPro" id="IPR050958">
    <property type="entry name" value="Cell_Adh-Cytoskel_Orgn"/>
</dbReference>
<keyword evidence="7 10" id="KW-1015">Disulfide bond</keyword>
<evidence type="ECO:0000256" key="7">
    <source>
        <dbReference type="ARBA" id="ARBA00023157"/>
    </source>
</evidence>
<keyword evidence="9" id="KW-0393">Immunoglobulin domain</keyword>
<dbReference type="Gene3D" id="2.60.120.200">
    <property type="match status" value="3"/>
</dbReference>
<keyword evidence="2" id="KW-1003">Cell membrane</keyword>
<keyword evidence="5" id="KW-0677">Repeat</keyword>
<dbReference type="SUPFAM" id="SSF48726">
    <property type="entry name" value="Immunoglobulin"/>
    <property type="match status" value="9"/>
</dbReference>
<name>A0AAN8AIU3_ELEMC</name>
<feature type="domain" description="Ig-like" evidence="13">
    <location>
        <begin position="49"/>
        <end position="132"/>
    </location>
</feature>
<reference evidence="14 15" key="1">
    <citation type="journal article" date="2023" name="Genes (Basel)">
        <title>Chromosome-Level Genome Assembly and Circadian Gene Repertoire of the Patagonia Blennie Eleginops maclovinus-The Closest Ancestral Proxy of Antarctic Cryonotothenioids.</title>
        <authorList>
            <person name="Cheng C.C."/>
            <person name="Rivera-Colon A.G."/>
            <person name="Minhas B.F."/>
            <person name="Wilson L."/>
            <person name="Rayamajhi N."/>
            <person name="Vargas-Chacoff L."/>
            <person name="Catchen J.M."/>
        </authorList>
    </citation>
    <scope>NUCLEOTIDE SEQUENCE [LARGE SCALE GENOMIC DNA]</scope>
    <source>
        <strain evidence="14">JMC-PN-2008</strain>
    </source>
</reference>
<sequence length="1515" mass="162654">MDRTDIGTLFIPNIQRSDSGTYMCVGSNSVGSNSSPIKVSVLKADHVSSAVTIQPSIADVQEGQSLELNCFAPGNPPPQVTWSKASGRLSSNHQVLGSQLRILAASPEDSGEYVCRVQGHSGNSNFQQASVSVSVTSSSSRLQSPIIAIEPHSAAVRVGESASFRCRIYTGAQPIRLEWKLANNQPLPDNVEVSPDGVVMTISRARPLNHGAYRCVASNPFGITQTIVSLIVKESPVATVTPVGPLRIRVGDPVNLECQAAGEPHPSVSWHRLDRNRKTMLSSPLPMEGNAVMQILAARPEDSGTYVCTARSNEGSSETRVEVVVEGSPQEPSAPRASIPEPLMVVVEGQTATMRCEAHGVPSPTISWSKLRSPLPWRHSVVGGSLVLPSVGRQDSGEYICSATNSMGTTEVTVTLDVETPPYATSMPDDVSVRVGEVIRLQCLAHGTPPLIYTWTKLDGDLPPRAQVSGGDLQINLATAEDAGSYKCVASNKVAASEVIARVTVRSPLAVKVSPQVEVKAQGSAVEFTCSAAGGLETKVEWLKEGGALPPNHHIKDGVLRIENLEQSNEGVYICRASSAYGQAQDTARLTIQALPKVMINVRTSVQTVMIGNSVEFECQAVGDPEPTVKWSKVGGSLPSHIMVKGGMLRIDQVTEADAGQYRCTATNNVGSVQSQVVLNVQSLPQIASLPETKEVTVGSDAVLPCVASGYPVPQIKWSKVEGELPPKCFQDVNVLTVPRVTPEDSGTYVCTASNKQGKVEAFTSLQVHERVMPYFAQEPLSYLTLPTIKNAYRAFSIRISFRPDNGDGMILYNGQKRSTGADFISLGLVGGRLEFRFDVGSGMATIRDPLPVKLGEFHTVELQRNNTLGSIRVDGGEPITGKSQGKFQGLDLNEELHVGGYPNYTSLAKTAGIKSGFVGCVRQLLIQGDEVIFKDLQRSSTGVSNCPTCKDQPCQNEGRCEDSEASLYQCSCPRGFTGSNCQHHSSLHCHAEACGPDATCINRQNGLGFDCRCHLGKSGERCMQVRGERVSGARSDYECFPSLRMPPPPSAGELVTTPLFDGDASYIAYPPLTIVHDDLRVELEFKPMRANGLMFFCGGRKMKVEDFVSVSMVDGHVEFRYELGTGQAVLRSADPVSLGQWHRVVAERIKRAGVLQVDRGPMERKTSPGKAQGLNIHTHMFLGGVPTTDILPKPANISHMFQGCIGEVSINNKKVDLSYSFTESRGVSGCVDSSPCDRRPCLNAGTCMSSAEYEYQCLCRDGFDGERCEVVKEACQNNLQCLHGGSCEDGQCVCAAGHTGPNCEENSPYQYAAHFQADGYIALPKTVFPRSAHDSPETIELEINTSSSEGLILWQGVETKGARNLRKVHAKEAGERGKGKDFISLGLQDGHLVFSYQLGSGEAVIRSQRSINDGRWHKITAVRTGKDGYIQIDGGAELHGQSKGRSLMVNTKGSLYLGGAPDMAAMTGGKFLSGVRGCVRNLAVMNARPGQQPARAIDLQTHAAGGVNVQPCAS</sequence>
<dbReference type="InterPro" id="IPR013320">
    <property type="entry name" value="ConA-like_dom_sf"/>
</dbReference>
<dbReference type="GO" id="GO:0005886">
    <property type="term" value="C:plasma membrane"/>
    <property type="evidence" value="ECO:0007669"/>
    <property type="project" value="UniProtKB-SubCell"/>
</dbReference>
<dbReference type="FunFam" id="2.60.120.200:FF:000076">
    <property type="entry name" value="basement membrane-specific heparan sulfate proteoglycan core protein-like"/>
    <property type="match status" value="1"/>
</dbReference>
<feature type="domain" description="Ig-like" evidence="13">
    <location>
        <begin position="596"/>
        <end position="680"/>
    </location>
</feature>
<keyword evidence="4" id="KW-0732">Signal</keyword>
<feature type="domain" description="Laminin G" evidence="11">
    <location>
        <begin position="1311"/>
        <end position="1513"/>
    </location>
</feature>
<evidence type="ECO:0000259" key="11">
    <source>
        <dbReference type="PROSITE" id="PS50025"/>
    </source>
</evidence>
<gene>
    <name evidence="14" type="ORF">PBY51_001220</name>
</gene>